<accession>A0A6A5ZDH4</accession>
<dbReference type="PANTHER" id="PTHR36223">
    <property type="entry name" value="BETA-LACTAMASE-TYPE TRANSPEPTIDASE FOLD DOMAIN CONTAINING PROTEIN"/>
    <property type="match status" value="1"/>
</dbReference>
<proteinExistence type="predicted"/>
<feature type="region of interest" description="Disordered" evidence="1">
    <location>
        <begin position="214"/>
        <end position="257"/>
    </location>
</feature>
<dbReference type="OrthoDB" id="3364132at2759"/>
<feature type="compositionally biased region" description="Basic and acidic residues" evidence="1">
    <location>
        <begin position="214"/>
        <end position="235"/>
    </location>
</feature>
<keyword evidence="4" id="KW-1185">Reference proteome</keyword>
<evidence type="ECO:0000256" key="1">
    <source>
        <dbReference type="SAM" id="MobiDB-lite"/>
    </source>
</evidence>
<protein>
    <recommendedName>
        <fullName evidence="2">DUF7918 domain-containing protein</fullName>
    </recommendedName>
</protein>
<dbReference type="Pfam" id="PF25534">
    <property type="entry name" value="DUF7918"/>
    <property type="match status" value="1"/>
</dbReference>
<feature type="domain" description="DUF7918" evidence="2">
    <location>
        <begin position="110"/>
        <end position="211"/>
    </location>
</feature>
<name>A0A6A5ZDH4_9PLEO</name>
<evidence type="ECO:0000313" key="3">
    <source>
        <dbReference type="EMBL" id="KAF2117502.1"/>
    </source>
</evidence>
<dbReference type="InterPro" id="IPR057678">
    <property type="entry name" value="DUF7918"/>
</dbReference>
<sequence length="283" mass="32073">MAVLPEYPGLKVEIVVDSAPLREYDDIGNAPQSPRTVTKYIETRLQDRKTFQVRVTLTPQFDFQYDLRVVANLDGKLARGCIEQKHHLSHDYAFEVKGVVSQVAGGSYIQQLKEAFSILDEIKVEFYRIKNVRSVPIADTPVHPNTQLSAIPEKEFKGDKALTHQATSQEPERCGDQTRFRYDHVGNGRPFAEFIFKYRSHTRLEALRIITSDESHSHEDGDGVETKPKVKDEPVAGRNKVNMQRAEDGTEKAEDEDEVVFISARSIKGPHLPQEGDEVIELD</sequence>
<reference evidence="3" key="1">
    <citation type="journal article" date="2020" name="Stud. Mycol.">
        <title>101 Dothideomycetes genomes: a test case for predicting lifestyles and emergence of pathogens.</title>
        <authorList>
            <person name="Haridas S."/>
            <person name="Albert R."/>
            <person name="Binder M."/>
            <person name="Bloem J."/>
            <person name="Labutti K."/>
            <person name="Salamov A."/>
            <person name="Andreopoulos B."/>
            <person name="Baker S."/>
            <person name="Barry K."/>
            <person name="Bills G."/>
            <person name="Bluhm B."/>
            <person name="Cannon C."/>
            <person name="Castanera R."/>
            <person name="Culley D."/>
            <person name="Daum C."/>
            <person name="Ezra D."/>
            <person name="Gonzalez J."/>
            <person name="Henrissat B."/>
            <person name="Kuo A."/>
            <person name="Liang C."/>
            <person name="Lipzen A."/>
            <person name="Lutzoni F."/>
            <person name="Magnuson J."/>
            <person name="Mondo S."/>
            <person name="Nolan M."/>
            <person name="Ohm R."/>
            <person name="Pangilinan J."/>
            <person name="Park H.-J."/>
            <person name="Ramirez L."/>
            <person name="Alfaro M."/>
            <person name="Sun H."/>
            <person name="Tritt A."/>
            <person name="Yoshinaga Y."/>
            <person name="Zwiers L.-H."/>
            <person name="Turgeon B."/>
            <person name="Goodwin S."/>
            <person name="Spatafora J."/>
            <person name="Crous P."/>
            <person name="Grigoriev I."/>
        </authorList>
    </citation>
    <scope>NUCLEOTIDE SEQUENCE</scope>
    <source>
        <strain evidence="3">CBS 627.86</strain>
    </source>
</reference>
<dbReference type="PANTHER" id="PTHR36223:SF1">
    <property type="entry name" value="TRANSCRIPTION ELONGATION FACTOR EAF N-TERMINAL DOMAIN-CONTAINING PROTEIN"/>
    <property type="match status" value="1"/>
</dbReference>
<evidence type="ECO:0000313" key="4">
    <source>
        <dbReference type="Proteomes" id="UP000799770"/>
    </source>
</evidence>
<organism evidence="3 4">
    <name type="scientific">Lophiotrema nucula</name>
    <dbReference type="NCBI Taxonomy" id="690887"/>
    <lineage>
        <taxon>Eukaryota</taxon>
        <taxon>Fungi</taxon>
        <taxon>Dikarya</taxon>
        <taxon>Ascomycota</taxon>
        <taxon>Pezizomycotina</taxon>
        <taxon>Dothideomycetes</taxon>
        <taxon>Pleosporomycetidae</taxon>
        <taxon>Pleosporales</taxon>
        <taxon>Lophiotremataceae</taxon>
        <taxon>Lophiotrema</taxon>
    </lineage>
</organism>
<dbReference type="EMBL" id="ML977318">
    <property type="protein sequence ID" value="KAF2117502.1"/>
    <property type="molecule type" value="Genomic_DNA"/>
</dbReference>
<evidence type="ECO:0000259" key="2">
    <source>
        <dbReference type="Pfam" id="PF25534"/>
    </source>
</evidence>
<dbReference type="Proteomes" id="UP000799770">
    <property type="component" value="Unassembled WGS sequence"/>
</dbReference>
<dbReference type="AlphaFoldDB" id="A0A6A5ZDH4"/>
<gene>
    <name evidence="3" type="ORF">BDV96DRAFT_597437</name>
</gene>